<keyword evidence="4 5" id="KW-0012">Acyltransferase</keyword>
<dbReference type="GO" id="GO:0004057">
    <property type="term" value="F:arginyl-tRNA--protein transferase activity"/>
    <property type="evidence" value="ECO:0007669"/>
    <property type="project" value="UniProtKB-EC"/>
</dbReference>
<comment type="similarity">
    <text evidence="1 5">Belongs to the R-transferase family.</text>
</comment>
<dbReference type="InterPro" id="IPR007471">
    <property type="entry name" value="N-end_Aminoacyl_Trfase_N"/>
</dbReference>
<dbReference type="InterPro" id="IPR007472">
    <property type="entry name" value="N-end_Aminoacyl_Trfase_C"/>
</dbReference>
<dbReference type="PIRSF" id="PIRSF037207">
    <property type="entry name" value="ATE1_euk"/>
    <property type="match status" value="1"/>
</dbReference>
<name>A0AAV8YKC6_9CUCU</name>
<evidence type="ECO:0000256" key="1">
    <source>
        <dbReference type="ARBA" id="ARBA00009991"/>
    </source>
</evidence>
<gene>
    <name evidence="8" type="ORF">NQ318_020444</name>
</gene>
<organism evidence="8 9">
    <name type="scientific">Aromia moschata</name>
    <dbReference type="NCBI Taxonomy" id="1265417"/>
    <lineage>
        <taxon>Eukaryota</taxon>
        <taxon>Metazoa</taxon>
        <taxon>Ecdysozoa</taxon>
        <taxon>Arthropoda</taxon>
        <taxon>Hexapoda</taxon>
        <taxon>Insecta</taxon>
        <taxon>Pterygota</taxon>
        <taxon>Neoptera</taxon>
        <taxon>Endopterygota</taxon>
        <taxon>Coleoptera</taxon>
        <taxon>Polyphaga</taxon>
        <taxon>Cucujiformia</taxon>
        <taxon>Chrysomeloidea</taxon>
        <taxon>Cerambycidae</taxon>
        <taxon>Cerambycinae</taxon>
        <taxon>Callichromatini</taxon>
        <taxon>Aromia</taxon>
    </lineage>
</organism>
<dbReference type="Pfam" id="PF04377">
    <property type="entry name" value="ATE_C"/>
    <property type="match status" value="1"/>
</dbReference>
<dbReference type="Pfam" id="PF04376">
    <property type="entry name" value="ATE_N"/>
    <property type="match status" value="1"/>
</dbReference>
<dbReference type="EMBL" id="JAPWTK010000082">
    <property type="protein sequence ID" value="KAJ8951568.1"/>
    <property type="molecule type" value="Genomic_DNA"/>
</dbReference>
<dbReference type="PANTHER" id="PTHR21367:SF1">
    <property type="entry name" value="ARGINYL-TRNA--PROTEIN TRANSFERASE 1"/>
    <property type="match status" value="1"/>
</dbReference>
<comment type="caution">
    <text evidence="8">The sequence shown here is derived from an EMBL/GenBank/DDBJ whole genome shotgun (WGS) entry which is preliminary data.</text>
</comment>
<accession>A0AAV8YKC6</accession>
<comment type="function">
    <text evidence="5">Involved in the post-translational conjugation of arginine to the N-terminal aspartate or glutamate of a protein. This arginylation is required for degradation of the protein via the ubiquitin pathway.</text>
</comment>
<evidence type="ECO:0000259" key="6">
    <source>
        <dbReference type="Pfam" id="PF04376"/>
    </source>
</evidence>
<protein>
    <recommendedName>
        <fullName evidence="5">Arginyl-tRNA--protein transferase 1</fullName>
        <shortName evidence="5">Arginyltransferase 1</shortName>
        <shortName evidence="5">R-transferase 1</shortName>
        <ecNumber evidence="5">2.3.2.8</ecNumber>
    </recommendedName>
    <alternativeName>
        <fullName evidence="5">Arginine-tRNA--protein transferase 1</fullName>
    </alternativeName>
</protein>
<comment type="catalytic activity">
    <reaction evidence="5">
        <text>an N-terminal L-alpha-aminoacyl-[protein] + L-arginyl-tRNA(Arg) = an N-terminal L-arginyl-L-aminoacyl-[protein] + tRNA(Arg) + H(+)</text>
        <dbReference type="Rhea" id="RHEA:10208"/>
        <dbReference type="Rhea" id="RHEA-COMP:9658"/>
        <dbReference type="Rhea" id="RHEA-COMP:9673"/>
        <dbReference type="Rhea" id="RHEA-COMP:10636"/>
        <dbReference type="Rhea" id="RHEA-COMP:10638"/>
        <dbReference type="ChEBI" id="CHEBI:15378"/>
        <dbReference type="ChEBI" id="CHEBI:78442"/>
        <dbReference type="ChEBI" id="CHEBI:78513"/>
        <dbReference type="ChEBI" id="CHEBI:78597"/>
        <dbReference type="ChEBI" id="CHEBI:83562"/>
        <dbReference type="EC" id="2.3.2.8"/>
    </reaction>
</comment>
<keyword evidence="3 5" id="KW-0833">Ubl conjugation pathway</keyword>
<dbReference type="InterPro" id="IPR017137">
    <property type="entry name" value="Arg-tRNA-P_Trfase_1_euk"/>
</dbReference>
<dbReference type="EC" id="2.3.2.8" evidence="5"/>
<dbReference type="SUPFAM" id="SSF55729">
    <property type="entry name" value="Acyl-CoA N-acyltransferases (Nat)"/>
    <property type="match status" value="1"/>
</dbReference>
<evidence type="ECO:0000259" key="7">
    <source>
        <dbReference type="Pfam" id="PF04377"/>
    </source>
</evidence>
<proteinExistence type="inferred from homology"/>
<evidence type="ECO:0000256" key="5">
    <source>
        <dbReference type="PIRNR" id="PIRNR037207"/>
    </source>
</evidence>
<evidence type="ECO:0000256" key="2">
    <source>
        <dbReference type="ARBA" id="ARBA00022679"/>
    </source>
</evidence>
<dbReference type="PANTHER" id="PTHR21367">
    <property type="entry name" value="ARGININE-TRNA-PROTEIN TRANSFERASE 1"/>
    <property type="match status" value="1"/>
</dbReference>
<keyword evidence="9" id="KW-1185">Reference proteome</keyword>
<feature type="domain" description="N-end aminoacyl transferase N-terminal" evidence="6">
    <location>
        <begin position="20"/>
        <end position="91"/>
    </location>
</feature>
<dbReference type="AlphaFoldDB" id="A0AAV8YKC6"/>
<dbReference type="InterPro" id="IPR016181">
    <property type="entry name" value="Acyl_CoA_acyltransferase"/>
</dbReference>
<dbReference type="InterPro" id="IPR030700">
    <property type="entry name" value="N-end_Aminoacyl_Trfase"/>
</dbReference>
<evidence type="ECO:0000256" key="4">
    <source>
        <dbReference type="ARBA" id="ARBA00023315"/>
    </source>
</evidence>
<evidence type="ECO:0000256" key="3">
    <source>
        <dbReference type="ARBA" id="ARBA00022786"/>
    </source>
</evidence>
<feature type="domain" description="N-end rule aminoacyl transferase C-terminal" evidence="7">
    <location>
        <begin position="223"/>
        <end position="361"/>
    </location>
</feature>
<evidence type="ECO:0000313" key="9">
    <source>
        <dbReference type="Proteomes" id="UP001162162"/>
    </source>
</evidence>
<sequence>MSFDIRRMSIAHWFPDTEKHRCGYCKNESGSISNGMWAETLTVEDYQNLIDRGWRRSGKYCYKPIMEETCCPQYTIKCDVVNISITKSQKKSAQKINFTKVNNTSDDIKIHRGIEKPVDFNKPHHSRLNEENTIQDAMESDKIYDSSEKICSVQKNASLKTTINNIGPDSSKPPCKKAKLLRLERKKEKLLKQISQNSKHKLRLKLVPTSEPGVTWERVKEVEFQLYKKYQMIVHNDPPTKLSMKGFIRFLVSSPLKPVNFTNGDGPGYGSFHQQYWIDDKLIAVGVIDILPKCISSVYFFYDPDYRNLTLGTYGALREVYFTRALQRKVPELSSYYMGFYIHSCPKMRYKGKLVPSFLLCPETYHWMPMEKCVEKLDANKYSRLEDDIDATDENVPTSREIGEIKVIYDYNLMYVRDYKRYHQEQNVFNEIGQLVGKKCARSIVFCMN</sequence>
<reference evidence="8" key="1">
    <citation type="journal article" date="2023" name="Insect Mol. Biol.">
        <title>Genome sequencing provides insights into the evolution of gene families encoding plant cell wall-degrading enzymes in longhorned beetles.</title>
        <authorList>
            <person name="Shin N.R."/>
            <person name="Okamura Y."/>
            <person name="Kirsch R."/>
            <person name="Pauchet Y."/>
        </authorList>
    </citation>
    <scope>NUCLEOTIDE SEQUENCE</scope>
    <source>
        <strain evidence="8">AMC_N1</strain>
    </source>
</reference>
<evidence type="ECO:0000313" key="8">
    <source>
        <dbReference type="EMBL" id="KAJ8951568.1"/>
    </source>
</evidence>
<keyword evidence="2 5" id="KW-0808">Transferase</keyword>
<dbReference type="GO" id="GO:0005737">
    <property type="term" value="C:cytoplasm"/>
    <property type="evidence" value="ECO:0007669"/>
    <property type="project" value="TreeGrafter"/>
</dbReference>
<dbReference type="Proteomes" id="UP001162162">
    <property type="component" value="Unassembled WGS sequence"/>
</dbReference>